<accession>A0A653AF45</accession>
<evidence type="ECO:0000313" key="1">
    <source>
        <dbReference type="EMBL" id="VBB46656.1"/>
    </source>
</evidence>
<dbReference type="AlphaFoldDB" id="A0A653AF45"/>
<proteinExistence type="predicted"/>
<name>A0A653AF45_UNCDX</name>
<protein>
    <submittedName>
        <fullName evidence="1">Type VI secretion system protein TssF</fullName>
    </submittedName>
</protein>
<organism evidence="1">
    <name type="scientific">Uncultured Desulfatiglans sp</name>
    <dbReference type="NCBI Taxonomy" id="1748965"/>
    <lineage>
        <taxon>Bacteria</taxon>
        <taxon>Pseudomonadati</taxon>
        <taxon>Thermodesulfobacteriota</taxon>
        <taxon>Desulfobacteria</taxon>
        <taxon>Desulfatiglandales</taxon>
        <taxon>Desulfatiglandaceae</taxon>
        <taxon>Desulfatiglans</taxon>
        <taxon>environmental samples</taxon>
    </lineage>
</organism>
<gene>
    <name evidence="1" type="primary">tssF</name>
    <name evidence="1" type="ORF">TRIP_B40450</name>
</gene>
<dbReference type="PIRSF" id="PIRSF028304">
    <property type="entry name" value="UCP028304"/>
    <property type="match status" value="1"/>
</dbReference>
<dbReference type="PANTHER" id="PTHR35370:SF4">
    <property type="entry name" value="TYPE VI SECRETION SYSTEM BASEPLATE SUBUNIT TSSF"/>
    <property type="match status" value="1"/>
</dbReference>
<dbReference type="NCBIfam" id="TIGR03359">
    <property type="entry name" value="VI_chp_6"/>
    <property type="match status" value="1"/>
</dbReference>
<dbReference type="Pfam" id="PF05947">
    <property type="entry name" value="T6SS_TssF"/>
    <property type="match status" value="1"/>
</dbReference>
<dbReference type="InterPro" id="IPR010272">
    <property type="entry name" value="T6SS_TssF"/>
</dbReference>
<sequence length="577" mass="64556">MISRYFQQELAQLRELGEEFARAHPAVAPMLGGAGADPDVERLLEGVAFLTAQIREKIEDDFPEIIHELIQLIWPHYLRPIPCTTVIAFKPKPMLKQPLIIARGAQIASVPVEGTPCLFRTCCDVELHPLHLLEASYIEAAGHPPAVRILLELRGMKLADWTPRTLRLFLGGGYAQSADLYLLLRRSLHRVLLTPAEGGASCALPPDALQPAGFSPAEALLPYPPHSFPGYRILQEYFILPEKFCFLDLNGWERWRDRGPGDRFEIVFELDHTPSPPPRIRREHVVLGAATAVNLFGHDADPIRLDHRTTGYPVRPSGVNTQHYQVYDIQEVIGVAQGSARQRAYQPFEVFSAQGGPVPVYQKVFRPSPVRAGYDVSLSVSYPPGEGLPAPETLSIRLLCTNGTLPENLRAGDIALPTSRSPEFAEFANIRPPAPNILPPLGSNLLWRLLGHLSLNYLSLQKPEHLRALLELYIFPQSRDRRAVLANRKRIEGIQGIHVLPADRLISGIPMRGRHIILQMRQDHFAGAGDLFLFGCVLDYFLGVYASLNTFTRIEIEEVLKGERLQWPARVGDRFLI</sequence>
<reference evidence="1" key="1">
    <citation type="submission" date="2018-07" db="EMBL/GenBank/DDBJ databases">
        <authorList>
            <consortium name="Genoscope - CEA"/>
            <person name="William W."/>
        </authorList>
    </citation>
    <scope>NUCLEOTIDE SEQUENCE</scope>
    <source>
        <strain evidence="1">IK1</strain>
    </source>
</reference>
<dbReference type="EMBL" id="UPXX01000031">
    <property type="protein sequence ID" value="VBB46656.1"/>
    <property type="molecule type" value="Genomic_DNA"/>
</dbReference>
<dbReference type="PANTHER" id="PTHR35370">
    <property type="entry name" value="CYTOPLASMIC PROTEIN-RELATED-RELATED"/>
    <property type="match status" value="1"/>
</dbReference>